<keyword evidence="4" id="KW-1185">Reference proteome</keyword>
<dbReference type="AlphaFoldDB" id="A0A558BMV7"/>
<keyword evidence="3" id="KW-0378">Hydrolase</keyword>
<reference evidence="3 4" key="1">
    <citation type="submission" date="2019-07" db="EMBL/GenBank/DDBJ databases">
        <title>Hymenobacter sp. straun FUR1 Genome sequencing and assembly.</title>
        <authorList>
            <person name="Chhetri G."/>
        </authorList>
    </citation>
    <scope>NUCLEOTIDE SEQUENCE [LARGE SCALE GENOMIC DNA]</scope>
    <source>
        <strain evidence="3 4">Fur1</strain>
    </source>
</reference>
<dbReference type="SUPFAM" id="SSF75304">
    <property type="entry name" value="Amidase signature (AS) enzymes"/>
    <property type="match status" value="1"/>
</dbReference>
<name>A0A558BMV7_9BACT</name>
<feature type="chain" id="PRO_5035207101" evidence="1">
    <location>
        <begin position="27"/>
        <end position="552"/>
    </location>
</feature>
<dbReference type="GO" id="GO:0004040">
    <property type="term" value="F:amidase activity"/>
    <property type="evidence" value="ECO:0007669"/>
    <property type="project" value="UniProtKB-EC"/>
</dbReference>
<feature type="domain" description="Amidase" evidence="2">
    <location>
        <begin position="73"/>
        <end position="529"/>
    </location>
</feature>
<evidence type="ECO:0000313" key="3">
    <source>
        <dbReference type="EMBL" id="TVT37848.1"/>
    </source>
</evidence>
<dbReference type="Proteomes" id="UP000317624">
    <property type="component" value="Unassembled WGS sequence"/>
</dbReference>
<keyword evidence="1" id="KW-0732">Signal</keyword>
<dbReference type="InterPro" id="IPR036928">
    <property type="entry name" value="AS_sf"/>
</dbReference>
<dbReference type="Gene3D" id="3.90.1300.10">
    <property type="entry name" value="Amidase signature (AS) domain"/>
    <property type="match status" value="1"/>
</dbReference>
<evidence type="ECO:0000313" key="4">
    <source>
        <dbReference type="Proteomes" id="UP000317624"/>
    </source>
</evidence>
<dbReference type="PANTHER" id="PTHR42678">
    <property type="entry name" value="AMIDASE"/>
    <property type="match status" value="1"/>
</dbReference>
<dbReference type="PANTHER" id="PTHR42678:SF34">
    <property type="entry name" value="OS04G0183300 PROTEIN"/>
    <property type="match status" value="1"/>
</dbReference>
<dbReference type="Pfam" id="PF01425">
    <property type="entry name" value="Amidase"/>
    <property type="match status" value="1"/>
</dbReference>
<accession>A0A558BMV7</accession>
<proteinExistence type="predicted"/>
<dbReference type="EC" id="3.5.1.4" evidence="3"/>
<sequence length="552" mass="57563">MKRRQFLRQSTQATLASSLLPLAASALPAALPTTAPRSPAAQPQDKDLDLSERTIADLQTYLQSSQGSSRRLCQLYLDRIEALNAKGPAINAIIELNPDALSIADALDKERKAGKLRGPLHGIPVLLKDNIDTGDKMQTTAGALALAGHRAAKDSFVAKQLRAAGAVILGKTNLSEWANFRSTHSASGWSSRGGQTHNPYVLDRTPSGSSAGSGSAVAASLCAVAVGTETNGSIVSPSSVNGLVGLKPTVGLVSRTGIIPISATQDTAGPMARTVRDAAILLGGMVGMDTADALHAVGQPNRMITSTIKTNDYYVNKLRPDALKGQKLGVEKSHLASQTAAGELLRQAVAVLKAQGATVVEVDVRSAVAPVGEAEFDVLLYEFKDGVNNYLGQTNAPVKTLADVITFNKANATKAMPFFQQEILEQAEKTEGLGAEKYKTALRKVVDTSRQALDAALKTDGGLAAIVGITTGPAACIDLVNGEYGTGPGFAGPAAMAGYPHLTVPMGNIHGLPVGISFVGGPYKEAELLGLGYAYEQTTKHRKAPTFRAVIG</sequence>
<evidence type="ECO:0000256" key="1">
    <source>
        <dbReference type="SAM" id="SignalP"/>
    </source>
</evidence>
<gene>
    <name evidence="3" type="ORF">FNT36_22060</name>
</gene>
<feature type="signal peptide" evidence="1">
    <location>
        <begin position="1"/>
        <end position="26"/>
    </location>
</feature>
<dbReference type="NCBIfam" id="NF006006">
    <property type="entry name" value="PRK08137.1"/>
    <property type="match status" value="1"/>
</dbReference>
<dbReference type="EMBL" id="VMRJ01000006">
    <property type="protein sequence ID" value="TVT37848.1"/>
    <property type="molecule type" value="Genomic_DNA"/>
</dbReference>
<dbReference type="OrthoDB" id="182039at2"/>
<protein>
    <submittedName>
        <fullName evidence="3">Amidase</fullName>
        <ecNumber evidence="3">3.5.1.4</ecNumber>
    </submittedName>
</protein>
<dbReference type="InterPro" id="IPR023631">
    <property type="entry name" value="Amidase_dom"/>
</dbReference>
<evidence type="ECO:0000259" key="2">
    <source>
        <dbReference type="Pfam" id="PF01425"/>
    </source>
</evidence>
<dbReference type="RefSeq" id="WP_144852243.1">
    <property type="nucleotide sequence ID" value="NZ_VMRJ01000006.1"/>
</dbReference>
<organism evidence="3 4">
    <name type="scientific">Hymenobacter setariae</name>
    <dbReference type="NCBI Taxonomy" id="2594794"/>
    <lineage>
        <taxon>Bacteria</taxon>
        <taxon>Pseudomonadati</taxon>
        <taxon>Bacteroidota</taxon>
        <taxon>Cytophagia</taxon>
        <taxon>Cytophagales</taxon>
        <taxon>Hymenobacteraceae</taxon>
        <taxon>Hymenobacter</taxon>
    </lineage>
</organism>
<comment type="caution">
    <text evidence="3">The sequence shown here is derived from an EMBL/GenBank/DDBJ whole genome shotgun (WGS) entry which is preliminary data.</text>
</comment>